<sequence>MAESLSEVRKAVQDVACHALQASISHAGGGRFSFIVSTDNVQVANSVCQTAVTLGAIYAGYHLLKPLVDAAVTKVLGGENRDDQHIGEIKPGSLHVLLCCFTDERFLEVLADYGSGGIKERLQQEFSQIGIKTEELKVEVENIEEVMETKETIKKRYESNHRTCV</sequence>
<keyword evidence="2" id="KW-1185">Reference proteome</keyword>
<dbReference type="AlphaFoldDB" id="A0A6S7HIR5"/>
<name>A0A6S7HIR5_PARCT</name>
<gene>
    <name evidence="1" type="ORF">PACLA_8A065844</name>
</gene>
<dbReference type="EMBL" id="CACRXK020004527">
    <property type="protein sequence ID" value="CAB4003060.1"/>
    <property type="molecule type" value="Genomic_DNA"/>
</dbReference>
<dbReference type="OrthoDB" id="6007857at2759"/>
<accession>A0A6S7HIR5</accession>
<protein>
    <submittedName>
        <fullName evidence="1">Uncharacterized protein</fullName>
    </submittedName>
</protein>
<proteinExistence type="predicted"/>
<comment type="caution">
    <text evidence="1">The sequence shown here is derived from an EMBL/GenBank/DDBJ whole genome shotgun (WGS) entry which is preliminary data.</text>
</comment>
<dbReference type="Proteomes" id="UP001152795">
    <property type="component" value="Unassembled WGS sequence"/>
</dbReference>
<reference evidence="1" key="1">
    <citation type="submission" date="2020-04" db="EMBL/GenBank/DDBJ databases">
        <authorList>
            <person name="Alioto T."/>
            <person name="Alioto T."/>
            <person name="Gomez Garrido J."/>
        </authorList>
    </citation>
    <scope>NUCLEOTIDE SEQUENCE</scope>
    <source>
        <strain evidence="1">A484AB</strain>
    </source>
</reference>
<evidence type="ECO:0000313" key="2">
    <source>
        <dbReference type="Proteomes" id="UP001152795"/>
    </source>
</evidence>
<organism evidence="1 2">
    <name type="scientific">Paramuricea clavata</name>
    <name type="common">Red gorgonian</name>
    <name type="synonym">Violescent sea-whip</name>
    <dbReference type="NCBI Taxonomy" id="317549"/>
    <lineage>
        <taxon>Eukaryota</taxon>
        <taxon>Metazoa</taxon>
        <taxon>Cnidaria</taxon>
        <taxon>Anthozoa</taxon>
        <taxon>Octocorallia</taxon>
        <taxon>Malacalcyonacea</taxon>
        <taxon>Plexauridae</taxon>
        <taxon>Paramuricea</taxon>
    </lineage>
</organism>
<evidence type="ECO:0000313" key="1">
    <source>
        <dbReference type="EMBL" id="CAB4003060.1"/>
    </source>
</evidence>